<feature type="region of interest" description="Disordered" evidence="3">
    <location>
        <begin position="821"/>
        <end position="847"/>
    </location>
</feature>
<dbReference type="SUPFAM" id="SSF48366">
    <property type="entry name" value="Ras GEF"/>
    <property type="match status" value="1"/>
</dbReference>
<feature type="domain" description="Ras-GEF" evidence="4">
    <location>
        <begin position="1011"/>
        <end position="1244"/>
    </location>
</feature>
<dbReference type="PROSITE" id="PS50009">
    <property type="entry name" value="RASGEF_CAT"/>
    <property type="match status" value="1"/>
</dbReference>
<dbReference type="PANTHER" id="PTHR23113">
    <property type="entry name" value="GUANINE NUCLEOTIDE EXCHANGE FACTOR"/>
    <property type="match status" value="1"/>
</dbReference>
<dbReference type="GO" id="GO:0007265">
    <property type="term" value="P:Ras protein signal transduction"/>
    <property type="evidence" value="ECO:0007669"/>
    <property type="project" value="TreeGrafter"/>
</dbReference>
<feature type="region of interest" description="Disordered" evidence="3">
    <location>
        <begin position="159"/>
        <end position="206"/>
    </location>
</feature>
<dbReference type="InterPro" id="IPR000651">
    <property type="entry name" value="Ras-like_Gua-exchang_fac_N"/>
</dbReference>
<feature type="compositionally biased region" description="Low complexity" evidence="3">
    <location>
        <begin position="13"/>
        <end position="32"/>
    </location>
</feature>
<feature type="region of interest" description="Disordered" evidence="3">
    <location>
        <begin position="1"/>
        <end position="143"/>
    </location>
</feature>
<dbReference type="PANTHER" id="PTHR23113:SF363">
    <property type="entry name" value="PROTEIN SON OF SEVENLESS"/>
    <property type="match status" value="1"/>
</dbReference>
<evidence type="ECO:0000256" key="1">
    <source>
        <dbReference type="ARBA" id="ARBA00022658"/>
    </source>
</evidence>
<dbReference type="SMART" id="SM00147">
    <property type="entry name" value="RasGEF"/>
    <property type="match status" value="1"/>
</dbReference>
<name>A0A0L0D9Y2_THETB</name>
<dbReference type="RefSeq" id="XP_013758171.1">
    <property type="nucleotide sequence ID" value="XM_013902717.1"/>
</dbReference>
<dbReference type="Pfam" id="PF00617">
    <property type="entry name" value="RasGEF"/>
    <property type="match status" value="1"/>
</dbReference>
<evidence type="ECO:0000313" key="6">
    <source>
        <dbReference type="EMBL" id="KNC49149.1"/>
    </source>
</evidence>
<organism evidence="6 7">
    <name type="scientific">Thecamonas trahens ATCC 50062</name>
    <dbReference type="NCBI Taxonomy" id="461836"/>
    <lineage>
        <taxon>Eukaryota</taxon>
        <taxon>Apusozoa</taxon>
        <taxon>Apusomonadida</taxon>
        <taxon>Apusomonadidae</taxon>
        <taxon>Thecamonas</taxon>
    </lineage>
</organism>
<dbReference type="InterPro" id="IPR036964">
    <property type="entry name" value="RASGEF_cat_dom_sf"/>
</dbReference>
<dbReference type="Gene3D" id="1.10.840.10">
    <property type="entry name" value="Ras guanine-nucleotide exchange factors catalytic domain"/>
    <property type="match status" value="1"/>
</dbReference>
<dbReference type="InterPro" id="IPR001895">
    <property type="entry name" value="RASGEF_cat_dom"/>
</dbReference>
<dbReference type="OrthoDB" id="546434at2759"/>
<dbReference type="Proteomes" id="UP000054408">
    <property type="component" value="Unassembled WGS sequence"/>
</dbReference>
<keyword evidence="7" id="KW-1185">Reference proteome</keyword>
<accession>A0A0L0D9Y2</accession>
<dbReference type="GO" id="GO:0005886">
    <property type="term" value="C:plasma membrane"/>
    <property type="evidence" value="ECO:0007669"/>
    <property type="project" value="TreeGrafter"/>
</dbReference>
<feature type="compositionally biased region" description="Low complexity" evidence="3">
    <location>
        <begin position="68"/>
        <end position="85"/>
    </location>
</feature>
<feature type="compositionally biased region" description="Gly residues" evidence="3">
    <location>
        <begin position="1"/>
        <end position="12"/>
    </location>
</feature>
<evidence type="ECO:0000259" key="5">
    <source>
        <dbReference type="PROSITE" id="PS50212"/>
    </source>
</evidence>
<dbReference type="Pfam" id="PF00618">
    <property type="entry name" value="RasGEF_N"/>
    <property type="match status" value="1"/>
</dbReference>
<dbReference type="AlphaFoldDB" id="A0A0L0D9Y2"/>
<dbReference type="InterPro" id="IPR008937">
    <property type="entry name" value="Ras-like_GEF"/>
</dbReference>
<dbReference type="PROSITE" id="PS50212">
    <property type="entry name" value="RASGEF_NTER"/>
    <property type="match status" value="1"/>
</dbReference>
<dbReference type="GO" id="GO:0005085">
    <property type="term" value="F:guanyl-nucleotide exchange factor activity"/>
    <property type="evidence" value="ECO:0007669"/>
    <property type="project" value="UniProtKB-KW"/>
</dbReference>
<evidence type="ECO:0000259" key="4">
    <source>
        <dbReference type="PROSITE" id="PS50009"/>
    </source>
</evidence>
<feature type="compositionally biased region" description="Basic residues" evidence="3">
    <location>
        <begin position="117"/>
        <end position="135"/>
    </location>
</feature>
<dbReference type="Gene3D" id="1.20.870.10">
    <property type="entry name" value="Son of sevenless (SoS) protein Chain: S domain 1"/>
    <property type="match status" value="1"/>
</dbReference>
<dbReference type="InterPro" id="IPR023578">
    <property type="entry name" value="Ras_GEF_dom_sf"/>
</dbReference>
<evidence type="ECO:0000256" key="3">
    <source>
        <dbReference type="SAM" id="MobiDB-lite"/>
    </source>
</evidence>
<dbReference type="CDD" id="cd06224">
    <property type="entry name" value="REM"/>
    <property type="match status" value="1"/>
</dbReference>
<reference evidence="6 7" key="1">
    <citation type="submission" date="2010-05" db="EMBL/GenBank/DDBJ databases">
        <title>The Genome Sequence of Thecamonas trahens ATCC 50062.</title>
        <authorList>
            <consortium name="The Broad Institute Genome Sequencing Platform"/>
            <person name="Russ C."/>
            <person name="Cuomo C."/>
            <person name="Shea T."/>
            <person name="Young S.K."/>
            <person name="Zeng Q."/>
            <person name="Koehrsen M."/>
            <person name="Haas B."/>
            <person name="Borodovsky M."/>
            <person name="Guigo R."/>
            <person name="Alvarado L."/>
            <person name="Berlin A."/>
            <person name="Bochicchio J."/>
            <person name="Borenstein D."/>
            <person name="Chapman S."/>
            <person name="Chen Z."/>
            <person name="Freedman E."/>
            <person name="Gellesch M."/>
            <person name="Goldberg J."/>
            <person name="Griggs A."/>
            <person name="Gujja S."/>
            <person name="Heilman E."/>
            <person name="Heiman D."/>
            <person name="Hepburn T."/>
            <person name="Howarth C."/>
            <person name="Jen D."/>
            <person name="Larson L."/>
            <person name="Mehta T."/>
            <person name="Park D."/>
            <person name="Pearson M."/>
            <person name="Roberts A."/>
            <person name="Saif S."/>
            <person name="Shenoy N."/>
            <person name="Sisk P."/>
            <person name="Stolte C."/>
            <person name="Sykes S."/>
            <person name="Thomson T."/>
            <person name="Walk T."/>
            <person name="White J."/>
            <person name="Yandava C."/>
            <person name="Burger G."/>
            <person name="Gray M.W."/>
            <person name="Holland P.W.H."/>
            <person name="King N."/>
            <person name="Lang F.B.F."/>
            <person name="Roger A.J."/>
            <person name="Ruiz-Trillo I."/>
            <person name="Lander E."/>
            <person name="Nusbaum C."/>
        </authorList>
    </citation>
    <scope>NUCLEOTIDE SEQUENCE [LARGE SCALE GENOMIC DNA]</scope>
    <source>
        <strain evidence="6 7">ATCC 50062</strain>
    </source>
</reference>
<dbReference type="CDD" id="cd00155">
    <property type="entry name" value="RasGEF"/>
    <property type="match status" value="1"/>
</dbReference>
<feature type="domain" description="N-terminal Ras-GEF" evidence="5">
    <location>
        <begin position="844"/>
        <end position="985"/>
    </location>
</feature>
<evidence type="ECO:0000313" key="7">
    <source>
        <dbReference type="Proteomes" id="UP000054408"/>
    </source>
</evidence>
<proteinExistence type="predicted"/>
<gene>
    <name evidence="6" type="ORF">AMSG_05125</name>
</gene>
<dbReference type="eggNOG" id="KOG3417">
    <property type="taxonomic scope" value="Eukaryota"/>
</dbReference>
<protein>
    <submittedName>
        <fullName evidence="6">Ras protein-specific guanine nucleotide-releasing factor 2</fullName>
    </submittedName>
</protein>
<feature type="compositionally biased region" description="Basic and acidic residues" evidence="3">
    <location>
        <begin position="33"/>
        <end position="44"/>
    </location>
</feature>
<feature type="region of interest" description="Disordered" evidence="3">
    <location>
        <begin position="759"/>
        <end position="779"/>
    </location>
</feature>
<evidence type="ECO:0000256" key="2">
    <source>
        <dbReference type="PROSITE-ProRule" id="PRU00168"/>
    </source>
</evidence>
<keyword evidence="1 2" id="KW-0344">Guanine-nucleotide releasing factor</keyword>
<dbReference type="STRING" id="461836.A0A0L0D9Y2"/>
<dbReference type="GeneID" id="25564601"/>
<dbReference type="EMBL" id="GL349453">
    <property type="protein sequence ID" value="KNC49149.1"/>
    <property type="molecule type" value="Genomic_DNA"/>
</dbReference>
<sequence>MQEARGAGGQGAGSAPMLDLSAARSRAALGAPSRERRPSTRMERPPASLLVAGVLGESGPRARPRARPSPAKPSYTKPPRGAAVPGKPPRAKPPRGAAVPGKPPRAKPPREAVVPGKPRRAKPPRAKPPRTKPGKPPRGATIAGADGKVVATAAAMAATAAGDSQRGRAQSESAAVWTDESPPATPTTPSTPSANGGLLGLPGSRENVELAPPETGPILLSVGWNNARKMMRFAKESYVGEMIAAICEKFSLSFADPYMVQVQGGPLMYPDKYVCEYGLANLGRIEVVEGDYPVDGFGRESPEPGLGLDASAERLRKVSMTSLVSEESEESAAVEETADVFLSVEHESVRKLLRFARRASVASAVAAAAAKFGVDACHYGFSGERIGPLDLDKTLGDYNLQMRDLVFLQEGAQLAKTGLDIPEVDGREIMLAFRYNMQEKVLMVKEQLEVRHAVVLASRKFFINKPQLYALSHAGHGVLEPHAQIASFCFGMREVLNLELAVRACEGAAPSSASEGLGPACGRKSFTEDGRDVEGDVVLSVSNQQASVFKIMKFAKACLVGEAAQVAARRLFLEPQGAYLYSHKHGRLEASLPLATYMFSDREEVLLRLGADSGTSSVSGAVGKAAMTSSAGAASKRASVLQDVLAGAAVVVVVMHEPTSRIKMVKAEPGQTVGELVEMLGKKFMLDDVWRYSLTSPRMGVVSDSSALVGSLGLGMQEELSLVINPGAVKPAEAKREERELEPVVGSFFGEPSPLLGGRGRVSLGSSSDDDEGGMEYLRPTAGGELDAAVASSLSPAVLSSFAREAGGGCESYFESGFPDADGVAAERDNGSNGGDGGNAAPSEAGETVAGTPVELFAEAAERALTMAQSVEAEDEDANAAFVADFLLMFRSFIEPIELLQFIMWEMVPGSIPRSELLVRVDPDRGVFNRAGALVLLQEWLSTHFEDFTSDPLLRMSIIQFAHTFLEGAERDCLLALVHCGGEEQQAPLPSYEAEVAGKSIKWHSVWMQTEVSVFAQQMTLLELSLYQRILPRELLDQAWTKDELKNTRAPNVTAVISHFNRFSRWVVTEILMARRPQKRAAIMARFAELAVQLMILKNYSGVMEILSALNSSAVMRLRKTWAKLPPEALTSINNLQVLVSHEKNYKFLRDQLASAKPPSVPYLGLFLSDLVFTADGNPNSTEDGLVNWIKWKQYARIVRALRKPARGALAITPLPVVQHFLTHHLSYIDESDAYDLSLELEPRKKKK</sequence>